<feature type="region of interest" description="Disordered" evidence="2">
    <location>
        <begin position="949"/>
        <end position="983"/>
    </location>
</feature>
<feature type="region of interest" description="Disordered" evidence="2">
    <location>
        <begin position="848"/>
        <end position="915"/>
    </location>
</feature>
<feature type="compositionally biased region" description="Low complexity" evidence="2">
    <location>
        <begin position="890"/>
        <end position="900"/>
    </location>
</feature>
<dbReference type="InterPro" id="IPR020011">
    <property type="entry name" value="FimV_C"/>
</dbReference>
<gene>
    <name evidence="5" type="primary">fimV</name>
    <name evidence="5" type="ORF">GPAL_1518</name>
</gene>
<keyword evidence="1" id="KW-0175">Coiled coil</keyword>
<comment type="caution">
    <text evidence="5">The sequence shown here is derived from an EMBL/GenBank/DDBJ whole genome shotgun (WGS) entry which is preliminary data.</text>
</comment>
<proteinExistence type="predicted"/>
<reference evidence="6" key="1">
    <citation type="journal article" date="2014" name="Environ. Microbiol.">
        <title>Comparative genomics of the marine bacterial genus Glaciecola reveals the high degree of genomic diversity and genomic characteristic for cold adaptation.</title>
        <authorList>
            <person name="Qin Q.L."/>
            <person name="Xie B.B."/>
            <person name="Yu Y."/>
            <person name="Shu Y.L."/>
            <person name="Rong J.C."/>
            <person name="Zhang Y.J."/>
            <person name="Zhao D.L."/>
            <person name="Chen X.L."/>
            <person name="Zhang X.Y."/>
            <person name="Chen B."/>
            <person name="Zhou B.C."/>
            <person name="Zhang Y.Z."/>
        </authorList>
    </citation>
    <scope>NUCLEOTIDE SEQUENCE [LARGE SCALE GENOMIC DNA]</scope>
    <source>
        <strain evidence="6">ACAM 615</strain>
    </source>
</reference>
<evidence type="ECO:0000256" key="1">
    <source>
        <dbReference type="SAM" id="Coils"/>
    </source>
</evidence>
<dbReference type="Gene3D" id="1.20.58.2200">
    <property type="match status" value="1"/>
</dbReference>
<dbReference type="AlphaFoldDB" id="K6ZYL5"/>
<dbReference type="OrthoDB" id="5298707at2"/>
<dbReference type="InterPro" id="IPR038440">
    <property type="entry name" value="FimV_C_sf"/>
</dbReference>
<feature type="compositionally biased region" description="Basic and acidic residues" evidence="2">
    <location>
        <begin position="459"/>
        <end position="468"/>
    </location>
</feature>
<feature type="compositionally biased region" description="Acidic residues" evidence="2">
    <location>
        <begin position="901"/>
        <end position="915"/>
    </location>
</feature>
<dbReference type="InterPro" id="IPR020012">
    <property type="entry name" value="LysM_FimV"/>
</dbReference>
<protein>
    <submittedName>
        <fullName evidence="5">Pilus assembly protein FimV</fullName>
    </submittedName>
</protein>
<evidence type="ECO:0000313" key="5">
    <source>
        <dbReference type="EMBL" id="GAC28385.1"/>
    </source>
</evidence>
<feature type="region of interest" description="Disordered" evidence="2">
    <location>
        <begin position="455"/>
        <end position="476"/>
    </location>
</feature>
<feature type="transmembrane region" description="Helical" evidence="3">
    <location>
        <begin position="271"/>
        <end position="293"/>
    </location>
</feature>
<evidence type="ECO:0000256" key="3">
    <source>
        <dbReference type="SAM" id="Phobius"/>
    </source>
</evidence>
<dbReference type="RefSeq" id="WP_006010515.1">
    <property type="nucleotide sequence ID" value="NZ_BAEQ01000023.1"/>
</dbReference>
<dbReference type="STRING" id="1121922.GCA_000428905_00825"/>
<dbReference type="NCBIfam" id="TIGR03505">
    <property type="entry name" value="FimV_core"/>
    <property type="match status" value="1"/>
</dbReference>
<name>K6ZYL5_9ALTE</name>
<keyword evidence="3" id="KW-0472">Membrane</keyword>
<feature type="compositionally biased region" description="Polar residues" evidence="2">
    <location>
        <begin position="126"/>
        <end position="147"/>
    </location>
</feature>
<feature type="signal peptide" evidence="4">
    <location>
        <begin position="1"/>
        <end position="26"/>
    </location>
</feature>
<feature type="compositionally biased region" description="Acidic residues" evidence="2">
    <location>
        <begin position="848"/>
        <end position="867"/>
    </location>
</feature>
<accession>K6ZYL5</accession>
<keyword evidence="6" id="KW-1185">Reference proteome</keyword>
<keyword evidence="4" id="KW-0732">Signal</keyword>
<feature type="chain" id="PRO_5003898689" evidence="4">
    <location>
        <begin position="27"/>
        <end position="1101"/>
    </location>
</feature>
<sequence>MKWSLLLIRAMLVAVLCFTVASNAVAQGTQIQGPRDAADVYSGVVYGPIDRSDTLWAISSQYRKNQQFTVYQVMLAIYELNPRGFVNRNFNTMVNGTTLQLPTDRYIARIDPQRARVKAQQDDLAFTQSTGRQGQNSDNTSGAQPEPTNLKPDVPLVNKKELDAAEKQFQQQINSLKRQQASIVSDFKQQLDQSIQTTQSIIDENKLVLAELAKKDEEFIALKTELSEDFQAKLDDQAAQIQELREFVALAKRQDKAEQDDSFGALIRKPIFIIIATTVAFFLVFVLVALLLLRKPKNENVDTAENDAEKISLDDPVSKDADDLLAILDSDDISDDDLLDDILSDELEESIDEVALDSNDFGEIDDEMLVPNQKAKKSQDDLSDALADLDSEDISLDDEMLNSEFEGIDLDDDDIDLDGDDSSIDEAAAFDGLDDEPNEVDIDSILAEQSVDISQVEADASKQLREGDDLSDDGTSFAENLAEADLLPIQDDDDDEQSEIDIDDLLEQSALEGEVPNGLSLGRSGEIDEKVIEQIEAEIAEKNIELNTLTENFDEELANNDFVDDGSDIDDDDLELNISGAAVSSDTQKAIRPLDELTKGLEDDIADAIANQEDEDLVEVLGNQDLDDPLSDELLTDLGAELSDDDIDAEIEHLLTQPLADEIDDVDIDPASVLEDSLNELQTGTIDFEQHEELTDDLDDALLDENSLLSSDSTNLKLTDDENEDPEDIDIDSVLDDSLNDLINNQLEDSDLDLDADDSFKLDELKSEQEAQSHHHLDSESALEDLITKVEGTEDKHQELDDFSPDMLTELDSYDVPDEIELDEIELDNLSDIDIPNLDIPDLSLIESDESDESDESESENGLDLDDIPSFANAETSFESEKGIASAGSDDGLLDLPGLDDWLEDGDGDGDGDDELAQALDKFNEADSEDDVLREIEDSDFDSLLAEMGNLSDEQTAAEIDKLVDEDPNEAPIDPGTDKLKAETLDNPDLDLTALFDSSAVEDSKDFIDVDSLLQESEHLTPATDDELALDLDMSLDKFLNDEPEIDVDLDADQSSNLDLARVYIDMEDNEAAKEALEEVLQKGNDEQKEEAQALLQHLRD</sequence>
<organism evidence="5 6">
    <name type="scientific">Brumicola pallidula DSM 14239 = ACAM 615</name>
    <dbReference type="NCBI Taxonomy" id="1121922"/>
    <lineage>
        <taxon>Bacteria</taxon>
        <taxon>Pseudomonadati</taxon>
        <taxon>Pseudomonadota</taxon>
        <taxon>Gammaproteobacteria</taxon>
        <taxon>Alteromonadales</taxon>
        <taxon>Alteromonadaceae</taxon>
        <taxon>Brumicola</taxon>
    </lineage>
</organism>
<keyword evidence="3" id="KW-1133">Transmembrane helix</keyword>
<feature type="coiled-coil region" evidence="1">
    <location>
        <begin position="532"/>
        <end position="559"/>
    </location>
</feature>
<dbReference type="NCBIfam" id="TIGR03504">
    <property type="entry name" value="FimV_Cterm"/>
    <property type="match status" value="1"/>
</dbReference>
<dbReference type="EMBL" id="BAEQ01000023">
    <property type="protein sequence ID" value="GAC28385.1"/>
    <property type="molecule type" value="Genomic_DNA"/>
</dbReference>
<dbReference type="Proteomes" id="UP000006251">
    <property type="component" value="Unassembled WGS sequence"/>
</dbReference>
<keyword evidence="3" id="KW-0812">Transmembrane</keyword>
<feature type="region of interest" description="Disordered" evidence="2">
    <location>
        <begin position="118"/>
        <end position="154"/>
    </location>
</feature>
<evidence type="ECO:0000313" key="6">
    <source>
        <dbReference type="Proteomes" id="UP000006251"/>
    </source>
</evidence>
<evidence type="ECO:0000256" key="4">
    <source>
        <dbReference type="SAM" id="SignalP"/>
    </source>
</evidence>
<evidence type="ECO:0000256" key="2">
    <source>
        <dbReference type="SAM" id="MobiDB-lite"/>
    </source>
</evidence>